<comment type="subcellular location">
    <subcellularLocation>
        <location evidence="1">Cell membrane</location>
        <topology evidence="1">Multi-pass membrane protein</topology>
    </subcellularLocation>
</comment>
<protein>
    <submittedName>
        <fullName evidence="9">ABC transporter permease</fullName>
    </submittedName>
</protein>
<evidence type="ECO:0000256" key="4">
    <source>
        <dbReference type="ARBA" id="ARBA00022989"/>
    </source>
</evidence>
<evidence type="ECO:0000256" key="2">
    <source>
        <dbReference type="ARBA" id="ARBA00022475"/>
    </source>
</evidence>
<dbReference type="RefSeq" id="WP_070205110.1">
    <property type="nucleotide sequence ID" value="NZ_LJGZ01000114.1"/>
</dbReference>
<dbReference type="EMBL" id="LJGZ01000114">
    <property type="protein sequence ID" value="OEV14392.1"/>
    <property type="molecule type" value="Genomic_DNA"/>
</dbReference>
<dbReference type="PATRIC" id="fig|518642.7.peg.8175"/>
<evidence type="ECO:0000313" key="9">
    <source>
        <dbReference type="EMBL" id="OEV14392.1"/>
    </source>
</evidence>
<dbReference type="AlphaFoldDB" id="A0A1E7LDU8"/>
<keyword evidence="4 7" id="KW-1133">Transmembrane helix</keyword>
<evidence type="ECO:0000256" key="3">
    <source>
        <dbReference type="ARBA" id="ARBA00022692"/>
    </source>
</evidence>
<comment type="similarity">
    <text evidence="6">Belongs to the ABC-4 integral membrane protein family.</text>
</comment>
<sequence>MSLWSLALANVWALRRRLVGLVVLVSAAVAVCLGAFAITDRAQAVTTSDVKESTANRSITIDPPGEGSGNPLLTARSVKELSELPRVESVQYRLQASFGLVTDDGNGPLLYATTYRAALPPPVVDAVRDDLFPLRAGEVVLPSRSQGFDLTPYLGKKVTATTTRFVREGEGTGVDQPVTVVGLYDATWQLDNPDAAYADDATVIRWAAERNGRPVKDFVDTVGYDQLTVVAQKESDVPGLTRQIQDRHYTATTLRQVLDTLPGILELIRVAGQVLLVVLGLLAFAGTVTATGALARRRAQEIGILKAVGFRTRFVLALLVAEMSLVAAVAAVVGVVLGVGLAGAGAAGLRTVPELKPYVEQALPLPSAGLLLPLVAAAVLVVVAGSLGPARRAARMSPTQAMKDW</sequence>
<dbReference type="PANTHER" id="PTHR30572:SF4">
    <property type="entry name" value="ABC TRANSPORTER PERMEASE YTRF"/>
    <property type="match status" value="1"/>
</dbReference>
<keyword evidence="5 7" id="KW-0472">Membrane</keyword>
<organism evidence="9 10">
    <name type="scientific">Streptomyces nanshensis</name>
    <dbReference type="NCBI Taxonomy" id="518642"/>
    <lineage>
        <taxon>Bacteria</taxon>
        <taxon>Bacillati</taxon>
        <taxon>Actinomycetota</taxon>
        <taxon>Actinomycetes</taxon>
        <taxon>Kitasatosporales</taxon>
        <taxon>Streptomycetaceae</taxon>
        <taxon>Streptomyces</taxon>
    </lineage>
</organism>
<dbReference type="GO" id="GO:0005886">
    <property type="term" value="C:plasma membrane"/>
    <property type="evidence" value="ECO:0007669"/>
    <property type="project" value="UniProtKB-SubCell"/>
</dbReference>
<evidence type="ECO:0000256" key="5">
    <source>
        <dbReference type="ARBA" id="ARBA00023136"/>
    </source>
</evidence>
<dbReference type="Proteomes" id="UP000175971">
    <property type="component" value="Unassembled WGS sequence"/>
</dbReference>
<reference evidence="9 10" key="1">
    <citation type="journal article" date="2016" name="Front. Microbiol.">
        <title>Comparative Genomics Analysis of Streptomyces Species Reveals Their Adaptation to the Marine Environment and Their Diversity at the Genomic Level.</title>
        <authorList>
            <person name="Tian X."/>
            <person name="Zhang Z."/>
            <person name="Yang T."/>
            <person name="Chen M."/>
            <person name="Li J."/>
            <person name="Chen F."/>
            <person name="Yang J."/>
            <person name="Li W."/>
            <person name="Zhang B."/>
            <person name="Zhang Z."/>
            <person name="Wu J."/>
            <person name="Zhang C."/>
            <person name="Long L."/>
            <person name="Xiao J."/>
        </authorList>
    </citation>
    <scope>NUCLEOTIDE SEQUENCE [LARGE SCALE GENOMIC DNA]</scope>
    <source>
        <strain evidence="9 10">SCSIO M10372</strain>
    </source>
</reference>
<evidence type="ECO:0000256" key="6">
    <source>
        <dbReference type="ARBA" id="ARBA00038076"/>
    </source>
</evidence>
<feature type="transmembrane region" description="Helical" evidence="7">
    <location>
        <begin position="367"/>
        <end position="387"/>
    </location>
</feature>
<feature type="transmembrane region" description="Helical" evidence="7">
    <location>
        <begin position="314"/>
        <end position="347"/>
    </location>
</feature>
<dbReference type="PANTHER" id="PTHR30572">
    <property type="entry name" value="MEMBRANE COMPONENT OF TRANSPORTER-RELATED"/>
    <property type="match status" value="1"/>
</dbReference>
<gene>
    <name evidence="9" type="ORF">AN221_41545</name>
</gene>
<dbReference type="InterPro" id="IPR050250">
    <property type="entry name" value="Macrolide_Exporter_MacB"/>
</dbReference>
<keyword evidence="2" id="KW-1003">Cell membrane</keyword>
<evidence type="ECO:0000313" key="10">
    <source>
        <dbReference type="Proteomes" id="UP000175971"/>
    </source>
</evidence>
<dbReference type="Pfam" id="PF02687">
    <property type="entry name" value="FtsX"/>
    <property type="match status" value="1"/>
</dbReference>
<evidence type="ECO:0000256" key="7">
    <source>
        <dbReference type="SAM" id="Phobius"/>
    </source>
</evidence>
<keyword evidence="10" id="KW-1185">Reference proteome</keyword>
<proteinExistence type="inferred from homology"/>
<accession>A0A1E7LDU8</accession>
<dbReference type="InterPro" id="IPR003838">
    <property type="entry name" value="ABC3_permease_C"/>
</dbReference>
<feature type="transmembrane region" description="Helical" evidence="7">
    <location>
        <begin position="274"/>
        <end position="294"/>
    </location>
</feature>
<dbReference type="OrthoDB" id="5138447at2"/>
<dbReference type="GO" id="GO:0022857">
    <property type="term" value="F:transmembrane transporter activity"/>
    <property type="evidence" value="ECO:0007669"/>
    <property type="project" value="TreeGrafter"/>
</dbReference>
<evidence type="ECO:0000259" key="8">
    <source>
        <dbReference type="Pfam" id="PF02687"/>
    </source>
</evidence>
<comment type="caution">
    <text evidence="9">The sequence shown here is derived from an EMBL/GenBank/DDBJ whole genome shotgun (WGS) entry which is preliminary data.</text>
</comment>
<feature type="domain" description="ABC3 transporter permease C-terminal" evidence="8">
    <location>
        <begin position="275"/>
        <end position="398"/>
    </location>
</feature>
<name>A0A1E7LDU8_9ACTN</name>
<keyword evidence="3 7" id="KW-0812">Transmembrane</keyword>
<evidence type="ECO:0000256" key="1">
    <source>
        <dbReference type="ARBA" id="ARBA00004651"/>
    </source>
</evidence>